<evidence type="ECO:0000313" key="2">
    <source>
        <dbReference type="Proteomes" id="UP000019335"/>
    </source>
</evidence>
<reference evidence="1 2" key="1">
    <citation type="journal article" date="2014" name="Mol. Plant">
        <title>Chromosome Scale Genome Assembly and Transcriptome Profiling of Nannochloropsis gaditana in Nitrogen Depletion.</title>
        <authorList>
            <person name="Corteggiani Carpinelli E."/>
            <person name="Telatin A."/>
            <person name="Vitulo N."/>
            <person name="Forcato C."/>
            <person name="D'Angelo M."/>
            <person name="Schiavon R."/>
            <person name="Vezzi A."/>
            <person name="Giacometti G.M."/>
            <person name="Morosinotto T."/>
            <person name="Valle G."/>
        </authorList>
    </citation>
    <scope>NUCLEOTIDE SEQUENCE [LARGE SCALE GENOMIC DNA]</scope>
    <source>
        <strain evidence="1 2">B-31</strain>
    </source>
</reference>
<organism evidence="1 2">
    <name type="scientific">Nannochloropsis gaditana</name>
    <dbReference type="NCBI Taxonomy" id="72520"/>
    <lineage>
        <taxon>Eukaryota</taxon>
        <taxon>Sar</taxon>
        <taxon>Stramenopiles</taxon>
        <taxon>Ochrophyta</taxon>
        <taxon>Eustigmatophyceae</taxon>
        <taxon>Eustigmatales</taxon>
        <taxon>Monodopsidaceae</taxon>
        <taxon>Nannochloropsis</taxon>
    </lineage>
</organism>
<dbReference type="Gene3D" id="1.25.40.10">
    <property type="entry name" value="Tetratricopeptide repeat domain"/>
    <property type="match status" value="1"/>
</dbReference>
<dbReference type="PANTHER" id="PTHR47908">
    <property type="match status" value="1"/>
</dbReference>
<keyword evidence="2" id="KW-1185">Reference proteome</keyword>
<dbReference type="PANTHER" id="PTHR47908:SF2">
    <property type="entry name" value="TETRATRICOPEPTIDE REPEAT (TPR)-LIKE SUPERFAMILY PROTEIN"/>
    <property type="match status" value="1"/>
</dbReference>
<dbReference type="EMBL" id="AZIL01000037">
    <property type="protein sequence ID" value="EWM30413.1"/>
    <property type="molecule type" value="Genomic_DNA"/>
</dbReference>
<dbReference type="InterPro" id="IPR011990">
    <property type="entry name" value="TPR-like_helical_dom_sf"/>
</dbReference>
<accession>W7U3Q5</accession>
<dbReference type="OrthoDB" id="2017782at2759"/>
<dbReference type="Proteomes" id="UP000019335">
    <property type="component" value="Chromosome 1"/>
</dbReference>
<name>W7U3Q5_9STRA</name>
<sequence>MKGGTGPLILVALFSSLAYCINLSKCFIRISNRTRPFRETIRTTTSQHARAESVVAYHSSKMQLSLSWFSGRSEKSKEPRVLVSEGMELFRRGDVEGSIMYFDEALLLGGAQLEPYLWQRGLSLYYAGRYREGAEQFRKDVAVNPADTEEAIWAFLCEAQVDGFEEARRKMLIVQTDPRPYMRRAYELFKGTCSEEDLAKEGANLSSPAAFYALLYLGLYAEARDEADKARNYIHASVATPYGNANRDYMAGLARVHLIIRKWI</sequence>
<protein>
    <submittedName>
        <fullName evidence="1">Tetratricopeptide TPR2</fullName>
    </submittedName>
</protein>
<comment type="caution">
    <text evidence="1">The sequence shown here is derived from an EMBL/GenBank/DDBJ whole genome shotgun (WGS) entry which is preliminary data.</text>
</comment>
<evidence type="ECO:0000313" key="1">
    <source>
        <dbReference type="EMBL" id="EWM30413.1"/>
    </source>
</evidence>
<proteinExistence type="predicted"/>
<dbReference type="SUPFAM" id="SSF48452">
    <property type="entry name" value="TPR-like"/>
    <property type="match status" value="1"/>
</dbReference>
<gene>
    <name evidence="1" type="ORF">Naga_100026g14</name>
</gene>
<dbReference type="GO" id="GO:0009507">
    <property type="term" value="C:chloroplast"/>
    <property type="evidence" value="ECO:0007669"/>
    <property type="project" value="TreeGrafter"/>
</dbReference>
<dbReference type="AlphaFoldDB" id="W7U3Q5"/>